<evidence type="ECO:0000313" key="6">
    <source>
        <dbReference type="Proteomes" id="UP000012081"/>
    </source>
</evidence>
<dbReference type="InterPro" id="IPR013196">
    <property type="entry name" value="HTH_11"/>
</dbReference>
<dbReference type="Pfam" id="PF25583">
    <property type="entry name" value="WCX"/>
    <property type="match status" value="1"/>
</dbReference>
<dbReference type="InterPro" id="IPR001034">
    <property type="entry name" value="DeoR_HTH"/>
</dbReference>
<dbReference type="PROSITE" id="PS51000">
    <property type="entry name" value="HTH_DEOR_2"/>
    <property type="match status" value="1"/>
</dbReference>
<dbReference type="GeneID" id="89501540"/>
<dbReference type="PANTHER" id="PTHR34580:SF8">
    <property type="entry name" value="WYL DOMAIN-CONTAINING PROTEIN"/>
    <property type="match status" value="1"/>
</dbReference>
<dbReference type="PIRSF" id="PIRSF016838">
    <property type="entry name" value="PafC"/>
    <property type="match status" value="1"/>
</dbReference>
<evidence type="ECO:0000256" key="2">
    <source>
        <dbReference type="ARBA" id="ARBA00023163"/>
    </source>
</evidence>
<protein>
    <recommendedName>
        <fullName evidence="4">HTH deoR-type domain-containing protein</fullName>
    </recommendedName>
</protein>
<dbReference type="GO" id="GO:0003700">
    <property type="term" value="F:DNA-binding transcription factor activity"/>
    <property type="evidence" value="ECO:0007669"/>
    <property type="project" value="InterPro"/>
</dbReference>
<dbReference type="InterPro" id="IPR057727">
    <property type="entry name" value="WCX_dom"/>
</dbReference>
<dbReference type="InterPro" id="IPR036388">
    <property type="entry name" value="WH-like_DNA-bd_sf"/>
</dbReference>
<dbReference type="InterPro" id="IPR028349">
    <property type="entry name" value="PafC-like"/>
</dbReference>
<dbReference type="Proteomes" id="UP000012081">
    <property type="component" value="Unassembled WGS sequence"/>
</dbReference>
<name>M8E5E4_9BACL</name>
<dbReference type="AlphaFoldDB" id="M8E5E4"/>
<dbReference type="SUPFAM" id="SSF46785">
    <property type="entry name" value="Winged helix' DNA-binding domain"/>
    <property type="match status" value="1"/>
</dbReference>
<dbReference type="Pfam" id="PF13280">
    <property type="entry name" value="WYL"/>
    <property type="match status" value="1"/>
</dbReference>
<feature type="domain" description="HTH deoR-type" evidence="4">
    <location>
        <begin position="2"/>
        <end position="57"/>
    </location>
</feature>
<evidence type="ECO:0000256" key="3">
    <source>
        <dbReference type="SAM" id="MobiDB-lite"/>
    </source>
</evidence>
<dbReference type="OrthoDB" id="9815009at2"/>
<dbReference type="Pfam" id="PF08279">
    <property type="entry name" value="HTH_11"/>
    <property type="match status" value="1"/>
</dbReference>
<gene>
    <name evidence="5" type="ORF">I532_21470</name>
</gene>
<evidence type="ECO:0000313" key="5">
    <source>
        <dbReference type="EMBL" id="EMT50680.1"/>
    </source>
</evidence>
<dbReference type="PANTHER" id="PTHR34580">
    <property type="match status" value="1"/>
</dbReference>
<dbReference type="InterPro" id="IPR051534">
    <property type="entry name" value="CBASS_pafABC_assoc_protein"/>
</dbReference>
<dbReference type="RefSeq" id="WP_003391126.1">
    <property type="nucleotide sequence ID" value="NZ_APBN01000013.1"/>
</dbReference>
<dbReference type="PATRIC" id="fig|1300222.3.peg.4515"/>
<dbReference type="EMBL" id="APBN01000013">
    <property type="protein sequence ID" value="EMT50680.1"/>
    <property type="molecule type" value="Genomic_DNA"/>
</dbReference>
<comment type="caution">
    <text evidence="5">The sequence shown here is derived from an EMBL/GenBank/DDBJ whole genome shotgun (WGS) entry which is preliminary data.</text>
</comment>
<keyword evidence="1" id="KW-0805">Transcription regulation</keyword>
<keyword evidence="6" id="KW-1185">Reference proteome</keyword>
<evidence type="ECO:0000256" key="1">
    <source>
        <dbReference type="ARBA" id="ARBA00023015"/>
    </source>
</evidence>
<evidence type="ECO:0000259" key="4">
    <source>
        <dbReference type="PROSITE" id="PS51000"/>
    </source>
</evidence>
<sequence length="335" mass="38418">MKLDRLLAITMILIQRRRIPAKELADMFEVSVRTIYRDIEAINQAGIPIVSYQGANGGIGIMENYRLNQHILTQEELASVTMALKSVASTYRDARAEVVLGKIRGIVESTQSEAFKMMSEQIYIDYSPWGGDAPQKEKITRIKHAIQTSSLLSFTYHNVSGTISERIVEPHTLVLKGRQWYLYAYCTNKCEFRLFRLSRLKEPVLLEDAFQRRPINLEELPWDNEWRKPGQTVQLVLRFVPQIRSIVEEMFGVDHIRIDEQGYCWVSEAYPLDDWLYGFVLSFGPRVEVVEPLFFRENIQKLAHEIGSVYSGSSSPTCSSISAEQKAGGKKRDET</sequence>
<dbReference type="InterPro" id="IPR036390">
    <property type="entry name" value="WH_DNA-bd_sf"/>
</dbReference>
<accession>M8E5E4</accession>
<dbReference type="STRING" id="1300222.I532_21470"/>
<reference evidence="5 6" key="1">
    <citation type="submission" date="2013-03" db="EMBL/GenBank/DDBJ databases">
        <title>Assembly of a new bacterial strain Brevibacillus borstelensis AK1.</title>
        <authorList>
            <person name="Rajan I."/>
            <person name="PoliReddy D."/>
            <person name="Sugumar T."/>
            <person name="Rathinam K."/>
            <person name="Alqarawi S."/>
            <person name="Khalil A.B."/>
            <person name="Sivakumar N."/>
        </authorList>
    </citation>
    <scope>NUCLEOTIDE SEQUENCE [LARGE SCALE GENOMIC DNA]</scope>
    <source>
        <strain evidence="5 6">AK1</strain>
    </source>
</reference>
<proteinExistence type="predicted"/>
<feature type="compositionally biased region" description="Low complexity" evidence="3">
    <location>
        <begin position="310"/>
        <end position="322"/>
    </location>
</feature>
<dbReference type="Gene3D" id="1.10.10.10">
    <property type="entry name" value="Winged helix-like DNA-binding domain superfamily/Winged helix DNA-binding domain"/>
    <property type="match status" value="1"/>
</dbReference>
<feature type="region of interest" description="Disordered" evidence="3">
    <location>
        <begin position="310"/>
        <end position="335"/>
    </location>
</feature>
<organism evidence="5 6">
    <name type="scientific">Brevibacillus borstelensis AK1</name>
    <dbReference type="NCBI Taxonomy" id="1300222"/>
    <lineage>
        <taxon>Bacteria</taxon>
        <taxon>Bacillati</taxon>
        <taxon>Bacillota</taxon>
        <taxon>Bacilli</taxon>
        <taxon>Bacillales</taxon>
        <taxon>Paenibacillaceae</taxon>
        <taxon>Brevibacillus</taxon>
    </lineage>
</organism>
<dbReference type="InterPro" id="IPR026881">
    <property type="entry name" value="WYL_dom"/>
</dbReference>
<dbReference type="PROSITE" id="PS52050">
    <property type="entry name" value="WYL"/>
    <property type="match status" value="1"/>
</dbReference>
<keyword evidence="2" id="KW-0804">Transcription</keyword>